<keyword evidence="2" id="KW-1185">Reference proteome</keyword>
<proteinExistence type="predicted"/>
<evidence type="ECO:0000313" key="2">
    <source>
        <dbReference type="Proteomes" id="UP000829196"/>
    </source>
</evidence>
<comment type="caution">
    <text evidence="1">The sequence shown here is derived from an EMBL/GenBank/DDBJ whole genome shotgun (WGS) entry which is preliminary data.</text>
</comment>
<accession>A0A8T3C6R5</accession>
<gene>
    <name evidence="1" type="ORF">KFK09_004621</name>
</gene>
<dbReference type="AlphaFoldDB" id="A0A8T3C6R5"/>
<name>A0A8T3C6R5_DENNO</name>
<sequence length="79" mass="8530">MEAGDLCSIVYRCLIVCHPGLCHAGCARMAGQQSLIKLIFLWEWEIVRGDSAPWVLPCASSLGCTVLSASHVPTPFSII</sequence>
<reference evidence="1" key="1">
    <citation type="journal article" date="2022" name="Front. Genet.">
        <title>Chromosome-Scale Assembly of the Dendrobium nobile Genome Provides Insights Into the Molecular Mechanism of the Biosynthesis of the Medicinal Active Ingredient of Dendrobium.</title>
        <authorList>
            <person name="Xu Q."/>
            <person name="Niu S.-C."/>
            <person name="Li K.-L."/>
            <person name="Zheng P.-J."/>
            <person name="Zhang X.-J."/>
            <person name="Jia Y."/>
            <person name="Liu Y."/>
            <person name="Niu Y.-X."/>
            <person name="Yu L.-H."/>
            <person name="Chen D.-F."/>
            <person name="Zhang G.-Q."/>
        </authorList>
    </citation>
    <scope>NUCLEOTIDE SEQUENCE</scope>
    <source>
        <tissue evidence="1">Leaf</tissue>
    </source>
</reference>
<dbReference type="Proteomes" id="UP000829196">
    <property type="component" value="Unassembled WGS sequence"/>
</dbReference>
<dbReference type="EMBL" id="JAGYWB010000004">
    <property type="protein sequence ID" value="KAI0525228.1"/>
    <property type="molecule type" value="Genomic_DNA"/>
</dbReference>
<evidence type="ECO:0000313" key="1">
    <source>
        <dbReference type="EMBL" id="KAI0525228.1"/>
    </source>
</evidence>
<protein>
    <submittedName>
        <fullName evidence="1">Uncharacterized protein</fullName>
    </submittedName>
</protein>
<organism evidence="1 2">
    <name type="scientific">Dendrobium nobile</name>
    <name type="common">Orchid</name>
    <dbReference type="NCBI Taxonomy" id="94219"/>
    <lineage>
        <taxon>Eukaryota</taxon>
        <taxon>Viridiplantae</taxon>
        <taxon>Streptophyta</taxon>
        <taxon>Embryophyta</taxon>
        <taxon>Tracheophyta</taxon>
        <taxon>Spermatophyta</taxon>
        <taxon>Magnoliopsida</taxon>
        <taxon>Liliopsida</taxon>
        <taxon>Asparagales</taxon>
        <taxon>Orchidaceae</taxon>
        <taxon>Epidendroideae</taxon>
        <taxon>Malaxideae</taxon>
        <taxon>Dendrobiinae</taxon>
        <taxon>Dendrobium</taxon>
    </lineage>
</organism>